<gene>
    <name evidence="4" type="ORF">QS748_04490</name>
</gene>
<evidence type="ECO:0000256" key="1">
    <source>
        <dbReference type="ARBA" id="ARBA00007430"/>
    </source>
</evidence>
<dbReference type="SUPFAM" id="SSF51735">
    <property type="entry name" value="NAD(P)-binding Rossmann-fold domains"/>
    <property type="match status" value="2"/>
</dbReference>
<dbReference type="AlphaFoldDB" id="A0AA90NSG1"/>
<protein>
    <submittedName>
        <fullName evidence="4">Nucleoside-diphosphate sugar epimerase/dehydratase</fullName>
    </submittedName>
</protein>
<keyword evidence="2" id="KW-0812">Transmembrane</keyword>
<dbReference type="InterPro" id="IPR036291">
    <property type="entry name" value="NAD(P)-bd_dom_sf"/>
</dbReference>
<sequence length="668" mass="74473">MRKEILALSRNNKLCISVLFDTVVLIICLWIAFYIRLESIVEPSQILLDHWLSILLAPVCAIPFFIRMGLYLTVMRYMGAQDGVTIFRACFYATGCWTFVVYLFQISDFIPRTVPFLYCLLAIVFMCSSRYFIRLWLLGQNLHDMFPLLPNSKRISNARAGQGRLVAIYGAGEAGVQLLSALDRGREYHPVAFIDDDVNLSGGLLAGRKIYRPDYIPTLVKETGVEIILLAIPSIKLTRRQTIVHDLECFGLPIRSMPSLSDLASGRMKVQDVRDVDIGDILGREEVQPDALLMVKNVVGKTVMITGAGGSIGSELCRQILGIGPDALILLDNAEYNLYSIHQELLGISEMQAYGCQIIPVLGSVNDPKRLVDIMKRYQVSTLYHAAAYKHVPMVEYNVSQGVRNNVLGTLYTAQAAIIAGVEQFVLISTDKAVRPTNIMGATKRLAEMILQALSHAKSLCLYHNELFGDFSTPVNNQTGFTMVRFGNVLGSSGSVIPVFREQIRRGGPVTVTHPDINRFFMTISEAAQLVIQAGGMGEGGDVFVLDMGRPVKIIDLARRMIQLSGLSVREWSNPEGDIEIIFTGLRPGEKLYEELLFDDNVTKTGHARIFRANEKMLTFSELVVELDAILGSLQEHRYEMTIDIFSKVVSGYKPEAMIVDWLYPHSP</sequence>
<dbReference type="EMBL" id="JASXSV010000005">
    <property type="protein sequence ID" value="MDP0588472.1"/>
    <property type="molecule type" value="Genomic_DNA"/>
</dbReference>
<evidence type="ECO:0000313" key="5">
    <source>
        <dbReference type="Proteomes" id="UP001178148"/>
    </source>
</evidence>
<keyword evidence="5" id="KW-1185">Reference proteome</keyword>
<feature type="transmembrane region" description="Helical" evidence="2">
    <location>
        <begin position="55"/>
        <end position="74"/>
    </location>
</feature>
<dbReference type="Gene3D" id="3.40.50.720">
    <property type="entry name" value="NAD(P)-binding Rossmann-like Domain"/>
    <property type="match status" value="2"/>
</dbReference>
<dbReference type="InterPro" id="IPR051203">
    <property type="entry name" value="Polysaccharide_Synthase-Rel"/>
</dbReference>
<evidence type="ECO:0000256" key="2">
    <source>
        <dbReference type="SAM" id="Phobius"/>
    </source>
</evidence>
<feature type="transmembrane region" description="Helical" evidence="2">
    <location>
        <begin position="86"/>
        <end position="107"/>
    </location>
</feature>
<evidence type="ECO:0000313" key="4">
    <source>
        <dbReference type="EMBL" id="MDP0588472.1"/>
    </source>
</evidence>
<comment type="caution">
    <text evidence="4">The sequence shown here is derived from an EMBL/GenBank/DDBJ whole genome shotgun (WGS) entry which is preliminary data.</text>
</comment>
<keyword evidence="2" id="KW-0472">Membrane</keyword>
<dbReference type="PANTHER" id="PTHR43318">
    <property type="entry name" value="UDP-N-ACETYLGLUCOSAMINE 4,6-DEHYDRATASE"/>
    <property type="match status" value="1"/>
</dbReference>
<keyword evidence="2" id="KW-1133">Transmembrane helix</keyword>
<feature type="transmembrane region" description="Helical" evidence="2">
    <location>
        <begin position="12"/>
        <end position="35"/>
    </location>
</feature>
<name>A0AA90NSG1_9GAMM</name>
<evidence type="ECO:0000259" key="3">
    <source>
        <dbReference type="Pfam" id="PF02719"/>
    </source>
</evidence>
<dbReference type="PANTHER" id="PTHR43318:SF1">
    <property type="entry name" value="POLYSACCHARIDE BIOSYNTHESIS PROTEIN EPSC-RELATED"/>
    <property type="match status" value="1"/>
</dbReference>
<dbReference type="Proteomes" id="UP001178148">
    <property type="component" value="Unassembled WGS sequence"/>
</dbReference>
<dbReference type="Pfam" id="PF02719">
    <property type="entry name" value="Polysacc_synt_2"/>
    <property type="match status" value="1"/>
</dbReference>
<organism evidence="4 5">
    <name type="scientific">Candidatus Endonucleibacter bathymodioli</name>
    <dbReference type="NCBI Taxonomy" id="539814"/>
    <lineage>
        <taxon>Bacteria</taxon>
        <taxon>Pseudomonadati</taxon>
        <taxon>Pseudomonadota</taxon>
        <taxon>Gammaproteobacteria</taxon>
        <taxon>Oceanospirillales</taxon>
        <taxon>Endozoicomonadaceae</taxon>
        <taxon>Candidatus Endonucleibacter</taxon>
    </lineage>
</organism>
<comment type="similarity">
    <text evidence="1">Belongs to the polysaccharide synthase family.</text>
</comment>
<dbReference type="InterPro" id="IPR003869">
    <property type="entry name" value="Polysac_CapD-like"/>
</dbReference>
<dbReference type="CDD" id="cd05237">
    <property type="entry name" value="UDP_invert_4-6DH_SDR_e"/>
    <property type="match status" value="1"/>
</dbReference>
<reference evidence="4 5" key="1">
    <citation type="journal article" date="2023" name="bioRxiv">
        <title>An intranuclear bacterial parasite of deep-sea mussels expresses apoptosis inhibitors acquired from its host.</title>
        <authorList>
            <person name="Gonzalez Porras M.A."/>
            <person name="Assie A."/>
            <person name="Tietjen M."/>
            <person name="Violette M."/>
            <person name="Kleiner M."/>
            <person name="Gruber-Vodicka H."/>
            <person name="Dubilier N."/>
            <person name="Leisch N."/>
        </authorList>
    </citation>
    <scope>NUCLEOTIDE SEQUENCE [LARGE SCALE GENOMIC DNA]</scope>
    <source>
        <strain evidence="4">IAP13</strain>
    </source>
</reference>
<accession>A0AA90NSG1</accession>
<proteinExistence type="inferred from homology"/>
<feature type="domain" description="Polysaccharide biosynthesis protein CapD-like" evidence="3">
    <location>
        <begin position="303"/>
        <end position="614"/>
    </location>
</feature>